<organism evidence="6 7">
    <name type="scientific">Thermoflexibacter ruber</name>
    <dbReference type="NCBI Taxonomy" id="1003"/>
    <lineage>
        <taxon>Bacteria</taxon>
        <taxon>Pseudomonadati</taxon>
        <taxon>Bacteroidota</taxon>
        <taxon>Cytophagia</taxon>
        <taxon>Cytophagales</taxon>
        <taxon>Thermoflexibacteraceae</taxon>
        <taxon>Thermoflexibacter</taxon>
    </lineage>
</organism>
<dbReference type="Gene3D" id="3.30.450.40">
    <property type="match status" value="1"/>
</dbReference>
<name>A0A1I2G673_9BACT</name>
<dbReference type="InterPro" id="IPR001932">
    <property type="entry name" value="PPM-type_phosphatase-like_dom"/>
</dbReference>
<evidence type="ECO:0000259" key="5">
    <source>
        <dbReference type="SMART" id="SM00331"/>
    </source>
</evidence>
<keyword evidence="2" id="KW-0175">Coiled coil</keyword>
<dbReference type="SMART" id="SM00331">
    <property type="entry name" value="PP2C_SIG"/>
    <property type="match status" value="1"/>
</dbReference>
<evidence type="ECO:0000259" key="4">
    <source>
        <dbReference type="SMART" id="SM00065"/>
    </source>
</evidence>
<proteinExistence type="predicted"/>
<dbReference type="STRING" id="1003.SAMN04488541_101687"/>
<evidence type="ECO:0000256" key="3">
    <source>
        <dbReference type="SAM" id="SignalP"/>
    </source>
</evidence>
<dbReference type="PANTHER" id="PTHR43156:SF9">
    <property type="entry name" value="HAMP DOMAIN-CONTAINING PROTEIN"/>
    <property type="match status" value="1"/>
</dbReference>
<feature type="signal peptide" evidence="3">
    <location>
        <begin position="1"/>
        <end position="21"/>
    </location>
</feature>
<dbReference type="RefSeq" id="WP_091544921.1">
    <property type="nucleotide sequence ID" value="NZ_FONY01000016.1"/>
</dbReference>
<keyword evidence="7" id="KW-1185">Reference proteome</keyword>
<dbReference type="OrthoDB" id="1119265at2"/>
<dbReference type="Pfam" id="PF13185">
    <property type="entry name" value="GAF_2"/>
    <property type="match status" value="1"/>
</dbReference>
<dbReference type="InterPro" id="IPR003018">
    <property type="entry name" value="GAF"/>
</dbReference>
<dbReference type="SUPFAM" id="SSF81606">
    <property type="entry name" value="PP2C-like"/>
    <property type="match status" value="1"/>
</dbReference>
<sequence>MKKIQLYFLFFFSICYSQLLAQEFTLIGKLTDEKGNTITDAKVSVDGSAFVTTNKLGQFKITLSKKINNPDEVVVLKKHYRVKEYSYKQDKGQLFITMQTSTRYFQGQVSDNANPVRGAKVVIGNVNEKSPAITDARGFFSLNLPEDFPVSRQTKVKVNSMELDSDDMQVFDEYDFVYIKLPKKKAISETKQNENNAKTKKETTTNDDAISVTAYYDDYSPAKGLKFVVEGKEYQTDEEGKFQMDVNEVDVSRFVVYGYNITKFDFDNEGNYVFIVIKSDSDNPTPVMPRRETLDTMIIDYQRDFNQIVNELELRKQLLSEKSVYIRDEIEKVSNRLSQETNITPQQRVNLKKYLHTLETALIANDLEYEIAQEKSKILLDKLKMTILEKDELIQKEEEEIKWLKYELIISIVLALVSITSAIFLYRLGKRLKKQQEEIKKQKDEIEHSYNNIKTISDIGQRITATLDFKNLVSTVNSYLPSLVNASVFGVGVYNEEEQKIEFMDFQGTDQLYHSEDMSDSRSFAAWAVKNQKEVIIGDVASEYKKYLNLSSYYLNANQPQSLLYVPLVNENRSVGVITVQHPNKNTYSEIDVRIVETLAAYVSVALSNSKAYEVIRRKNTDITDSIRYAQTIQEAILPDDKQLDELFSEHFIIYQPKDIVSGDFFWLDYVPASIANAEVDANAKPTNFSDEIFLAVVDCTGHGVPGGFMSMVANHLLGELVNIKRIYDPASVLTQLDVRVREALKQYDKLNDDGMDICLCRVERVDEDFTKVTFAGARRPLFYYSQVTSDLEVVYGDRHSIGGMHRKEKEFKNHEILLKKGDIIYLTTDGLVDQHNEHREKFSTKRFQEIIERIATLNANVQKSMLEEALKDHMKNEEQRDDITVVGIRI</sequence>
<dbReference type="Pfam" id="PF07228">
    <property type="entry name" value="SpoIIE"/>
    <property type="match status" value="1"/>
</dbReference>
<dbReference type="AlphaFoldDB" id="A0A1I2G673"/>
<evidence type="ECO:0000256" key="2">
    <source>
        <dbReference type="SAM" id="Coils"/>
    </source>
</evidence>
<feature type="domain" description="GAF" evidence="4">
    <location>
        <begin position="468"/>
        <end position="617"/>
    </location>
</feature>
<evidence type="ECO:0000256" key="1">
    <source>
        <dbReference type="ARBA" id="ARBA00022801"/>
    </source>
</evidence>
<reference evidence="6 7" key="1">
    <citation type="submission" date="2016-10" db="EMBL/GenBank/DDBJ databases">
        <authorList>
            <person name="de Groot N.N."/>
        </authorList>
    </citation>
    <scope>NUCLEOTIDE SEQUENCE [LARGE SCALE GENOMIC DNA]</scope>
    <source>
        <strain>GEY</strain>
        <strain evidence="7">DSM 9560</strain>
    </source>
</reference>
<dbReference type="PANTHER" id="PTHR43156">
    <property type="entry name" value="STAGE II SPORULATION PROTEIN E-RELATED"/>
    <property type="match status" value="1"/>
</dbReference>
<dbReference type="SUPFAM" id="SSF55781">
    <property type="entry name" value="GAF domain-like"/>
    <property type="match status" value="1"/>
</dbReference>
<accession>A0A1I2G673</accession>
<dbReference type="InterPro" id="IPR052016">
    <property type="entry name" value="Bact_Sigma-Reg"/>
</dbReference>
<dbReference type="GO" id="GO:0016791">
    <property type="term" value="F:phosphatase activity"/>
    <property type="evidence" value="ECO:0007669"/>
    <property type="project" value="TreeGrafter"/>
</dbReference>
<feature type="coiled-coil region" evidence="2">
    <location>
        <begin position="425"/>
        <end position="452"/>
    </location>
</feature>
<evidence type="ECO:0000313" key="7">
    <source>
        <dbReference type="Proteomes" id="UP000199513"/>
    </source>
</evidence>
<protein>
    <submittedName>
        <fullName evidence="6">Serine phosphatase RsbU, regulator of sigma subunit</fullName>
    </submittedName>
</protein>
<feature type="domain" description="PPM-type phosphatase" evidence="5">
    <location>
        <begin position="675"/>
        <end position="891"/>
    </location>
</feature>
<dbReference type="SMART" id="SM00065">
    <property type="entry name" value="GAF"/>
    <property type="match status" value="1"/>
</dbReference>
<evidence type="ECO:0000313" key="6">
    <source>
        <dbReference type="EMBL" id="SFF12216.1"/>
    </source>
</evidence>
<dbReference type="InterPro" id="IPR029016">
    <property type="entry name" value="GAF-like_dom_sf"/>
</dbReference>
<feature type="chain" id="PRO_5011784537" evidence="3">
    <location>
        <begin position="22"/>
        <end position="891"/>
    </location>
</feature>
<keyword evidence="1" id="KW-0378">Hydrolase</keyword>
<dbReference type="Gene3D" id="3.60.40.10">
    <property type="entry name" value="PPM-type phosphatase domain"/>
    <property type="match status" value="1"/>
</dbReference>
<dbReference type="EMBL" id="FONY01000016">
    <property type="protein sequence ID" value="SFF12216.1"/>
    <property type="molecule type" value="Genomic_DNA"/>
</dbReference>
<gene>
    <name evidence="6" type="ORF">SAMN04488541_101687</name>
</gene>
<keyword evidence="3" id="KW-0732">Signal</keyword>
<dbReference type="InterPro" id="IPR036457">
    <property type="entry name" value="PPM-type-like_dom_sf"/>
</dbReference>
<dbReference type="Proteomes" id="UP000199513">
    <property type="component" value="Unassembled WGS sequence"/>
</dbReference>